<dbReference type="STRING" id="318479.A0A0N4UCP5"/>
<reference evidence="8" key="1">
    <citation type="submission" date="2017-02" db="UniProtKB">
        <authorList>
            <consortium name="WormBaseParasite"/>
        </authorList>
    </citation>
    <scope>IDENTIFICATION</scope>
</reference>
<protein>
    <submittedName>
        <fullName evidence="8">EGF-like domain-containing protein</fullName>
    </submittedName>
</protein>
<dbReference type="SMART" id="SM00181">
    <property type="entry name" value="EGF"/>
    <property type="match status" value="3"/>
</dbReference>
<keyword evidence="2 3" id="KW-1015">Disulfide bond</keyword>
<dbReference type="GO" id="GO:0009986">
    <property type="term" value="C:cell surface"/>
    <property type="evidence" value="ECO:0007669"/>
    <property type="project" value="TreeGrafter"/>
</dbReference>
<dbReference type="InterPro" id="IPR011641">
    <property type="entry name" value="Tyr-kin_ephrin_A/B_rcpt-like"/>
</dbReference>
<feature type="disulfide bond" evidence="3">
    <location>
        <begin position="392"/>
        <end position="401"/>
    </location>
</feature>
<keyword evidence="1 3" id="KW-0245">EGF-like domain</keyword>
<feature type="domain" description="EGF-like" evidence="4">
    <location>
        <begin position="367"/>
        <end position="402"/>
    </location>
</feature>
<dbReference type="WBParaSite" id="DME_0000504801-mRNA-1">
    <property type="protein sequence ID" value="DME_0000504801-mRNA-1"/>
    <property type="gene ID" value="DME_0000504801"/>
</dbReference>
<evidence type="ECO:0000313" key="5">
    <source>
        <dbReference type="EMBL" id="VDN58874.1"/>
    </source>
</evidence>
<sequence length="415" mass="45856">MKGEFFHLSGKFRRTSDCGKLQVTGEVIHSKMYRINATFIAERDPIRNANVDATSTVFAVIQIGLKGGIFQYTNALKILGKPHQILNFEEAFFCYRGSTLVDQDKCMLCERGSYHNLLSNKCEPCARGKFQPKSGRVSCLKCYEGFTTVMSGSISKNDCIHDCPRGHYLNNASSKCKPCGFFAYQPTNGMTSCIPCPAGTVSYTNSATSVEQCLENCPAGHDYSSDATCMPCNRGFYKPSTDLICKPCKASTTTEGFGSTSENSCILTRCRPGYYLNQDFGQCLRCGHGYYQDESGSRNCKKCPLGTTTRMFGAKSIENCKSTNQCATGEHKCHWLAACFDLPDIDNIPSYSCKCQPGFIGNGFECTDICFNLCLNGARCKKNSRGQPKCICLNGYEGFRCAFRRSNGINLDDRI</sequence>
<evidence type="ECO:0000256" key="1">
    <source>
        <dbReference type="ARBA" id="ARBA00022536"/>
    </source>
</evidence>
<dbReference type="Pfam" id="PF07699">
    <property type="entry name" value="Ephrin_rec_like"/>
    <property type="match status" value="4"/>
</dbReference>
<dbReference type="SMART" id="SM01411">
    <property type="entry name" value="Ephrin_rec_like"/>
    <property type="match status" value="4"/>
</dbReference>
<dbReference type="PANTHER" id="PTHR24046">
    <property type="entry name" value="SIGNAL PEPTIDE, CUB AND EGF-LIKE DOMAIN-CONTAINING"/>
    <property type="match status" value="1"/>
</dbReference>
<dbReference type="InterPro" id="IPR024731">
    <property type="entry name" value="NELL2-like_EGF"/>
</dbReference>
<feature type="domain" description="EGF-like" evidence="4">
    <location>
        <begin position="322"/>
        <end position="365"/>
    </location>
</feature>
<dbReference type="Gene3D" id="2.10.50.10">
    <property type="entry name" value="Tumor Necrosis Factor Receptor, subunit A, domain 2"/>
    <property type="match status" value="4"/>
</dbReference>
<dbReference type="InterPro" id="IPR000742">
    <property type="entry name" value="EGF"/>
</dbReference>
<evidence type="ECO:0000256" key="2">
    <source>
        <dbReference type="ARBA" id="ARBA00023157"/>
    </source>
</evidence>
<dbReference type="SUPFAM" id="SSF57196">
    <property type="entry name" value="EGF/Laminin"/>
    <property type="match status" value="2"/>
</dbReference>
<dbReference type="AlphaFoldDB" id="A0A0N4UCP5"/>
<dbReference type="Proteomes" id="UP000038040">
    <property type="component" value="Unplaced"/>
</dbReference>
<comment type="caution">
    <text evidence="3">Lacks conserved residue(s) required for the propagation of feature annotation.</text>
</comment>
<gene>
    <name evidence="5" type="ORF">DME_LOCUS8847</name>
</gene>
<dbReference type="PROSITE" id="PS00022">
    <property type="entry name" value="EGF_1"/>
    <property type="match status" value="1"/>
</dbReference>
<dbReference type="EMBL" id="UYYG01001173">
    <property type="protein sequence ID" value="VDN58874.1"/>
    <property type="molecule type" value="Genomic_DNA"/>
</dbReference>
<evidence type="ECO:0000256" key="3">
    <source>
        <dbReference type="PROSITE-ProRule" id="PRU00076"/>
    </source>
</evidence>
<reference evidence="5 7" key="2">
    <citation type="submission" date="2018-11" db="EMBL/GenBank/DDBJ databases">
        <authorList>
            <consortium name="Pathogen Informatics"/>
        </authorList>
    </citation>
    <scope>NUCLEOTIDE SEQUENCE [LARGE SCALE GENOMIC DNA]</scope>
</reference>
<accession>A0A0N4UCP5</accession>
<evidence type="ECO:0000313" key="7">
    <source>
        <dbReference type="Proteomes" id="UP000274756"/>
    </source>
</evidence>
<dbReference type="PANTHER" id="PTHR24046:SF5">
    <property type="entry name" value="EGF-LIKE DOMAIN-CONTAINING PROTEIN"/>
    <property type="match status" value="1"/>
</dbReference>
<organism evidence="6 8">
    <name type="scientific">Dracunculus medinensis</name>
    <name type="common">Guinea worm</name>
    <dbReference type="NCBI Taxonomy" id="318479"/>
    <lineage>
        <taxon>Eukaryota</taxon>
        <taxon>Metazoa</taxon>
        <taxon>Ecdysozoa</taxon>
        <taxon>Nematoda</taxon>
        <taxon>Chromadorea</taxon>
        <taxon>Rhabditida</taxon>
        <taxon>Spirurina</taxon>
        <taxon>Dracunculoidea</taxon>
        <taxon>Dracunculidae</taxon>
        <taxon>Dracunculus</taxon>
    </lineage>
</organism>
<name>A0A0N4UCP5_DRAME</name>
<dbReference type="InterPro" id="IPR009030">
    <property type="entry name" value="Growth_fac_rcpt_cys_sf"/>
</dbReference>
<proteinExistence type="predicted"/>
<dbReference type="Gene3D" id="2.10.25.10">
    <property type="entry name" value="Laminin"/>
    <property type="match status" value="2"/>
</dbReference>
<dbReference type="Proteomes" id="UP000274756">
    <property type="component" value="Unassembled WGS sequence"/>
</dbReference>
<dbReference type="Pfam" id="PF12947">
    <property type="entry name" value="EGF_3"/>
    <property type="match status" value="1"/>
</dbReference>
<feature type="disulfide bond" evidence="3">
    <location>
        <begin position="370"/>
        <end position="380"/>
    </location>
</feature>
<dbReference type="GO" id="GO:0005615">
    <property type="term" value="C:extracellular space"/>
    <property type="evidence" value="ECO:0007669"/>
    <property type="project" value="TreeGrafter"/>
</dbReference>
<dbReference type="SUPFAM" id="SSF57184">
    <property type="entry name" value="Growth factor receptor domain"/>
    <property type="match status" value="2"/>
</dbReference>
<evidence type="ECO:0000313" key="8">
    <source>
        <dbReference type="WBParaSite" id="DME_0000504801-mRNA-1"/>
    </source>
</evidence>
<dbReference type="OrthoDB" id="382013at2759"/>
<dbReference type="PROSITE" id="PS01186">
    <property type="entry name" value="EGF_2"/>
    <property type="match status" value="1"/>
</dbReference>
<dbReference type="GO" id="GO:0007165">
    <property type="term" value="P:signal transduction"/>
    <property type="evidence" value="ECO:0007669"/>
    <property type="project" value="TreeGrafter"/>
</dbReference>
<evidence type="ECO:0000313" key="6">
    <source>
        <dbReference type="Proteomes" id="UP000038040"/>
    </source>
</evidence>
<dbReference type="InterPro" id="IPR052071">
    <property type="entry name" value="SCUB_EGF-like_domain"/>
</dbReference>
<dbReference type="PROSITE" id="PS50026">
    <property type="entry name" value="EGF_3"/>
    <property type="match status" value="2"/>
</dbReference>
<evidence type="ECO:0000259" key="4">
    <source>
        <dbReference type="PROSITE" id="PS50026"/>
    </source>
</evidence>
<keyword evidence="7" id="KW-1185">Reference proteome</keyword>